<dbReference type="InParanoid" id="A0A1H9P3U2"/>
<comment type="similarity">
    <text evidence="1 5">Belongs to the peptidase S8 family.</text>
</comment>
<reference evidence="8" key="1">
    <citation type="submission" date="2016-10" db="EMBL/GenBank/DDBJ databases">
        <authorList>
            <person name="Varghese N."/>
            <person name="Submissions S."/>
        </authorList>
    </citation>
    <scope>NUCLEOTIDE SEQUENCE [LARGE SCALE GENOMIC DNA]</scope>
    <source>
        <strain evidence="8">DSM 24740</strain>
    </source>
</reference>
<organism evidence="7 8">
    <name type="scientific">Neolewinella agarilytica</name>
    <dbReference type="NCBI Taxonomy" id="478744"/>
    <lineage>
        <taxon>Bacteria</taxon>
        <taxon>Pseudomonadati</taxon>
        <taxon>Bacteroidota</taxon>
        <taxon>Saprospiria</taxon>
        <taxon>Saprospirales</taxon>
        <taxon>Lewinellaceae</taxon>
        <taxon>Neolewinella</taxon>
    </lineage>
</organism>
<dbReference type="InterPro" id="IPR036852">
    <property type="entry name" value="Peptidase_S8/S53_dom_sf"/>
</dbReference>
<proteinExistence type="inferred from homology"/>
<dbReference type="Pfam" id="PF00082">
    <property type="entry name" value="Peptidase_S8"/>
    <property type="match status" value="1"/>
</dbReference>
<evidence type="ECO:0000313" key="8">
    <source>
        <dbReference type="Proteomes" id="UP000199021"/>
    </source>
</evidence>
<keyword evidence="3 5" id="KW-0378">Hydrolase</keyword>
<feature type="active site" description="Charge relay system" evidence="5">
    <location>
        <position position="519"/>
    </location>
</feature>
<protein>
    <submittedName>
        <fullName evidence="7">Subtilase family protein</fullName>
    </submittedName>
</protein>
<keyword evidence="8" id="KW-1185">Reference proteome</keyword>
<feature type="active site" description="Charge relay system" evidence="5">
    <location>
        <position position="299"/>
    </location>
</feature>
<keyword evidence="2 5" id="KW-0645">Protease</keyword>
<evidence type="ECO:0000259" key="6">
    <source>
        <dbReference type="Pfam" id="PF00082"/>
    </source>
</evidence>
<dbReference type="CDD" id="cd00306">
    <property type="entry name" value="Peptidases_S8_S53"/>
    <property type="match status" value="1"/>
</dbReference>
<evidence type="ECO:0000256" key="2">
    <source>
        <dbReference type="ARBA" id="ARBA00022670"/>
    </source>
</evidence>
<dbReference type="GO" id="GO:0005615">
    <property type="term" value="C:extracellular space"/>
    <property type="evidence" value="ECO:0007669"/>
    <property type="project" value="TreeGrafter"/>
</dbReference>
<feature type="domain" description="Peptidase S8/S53" evidence="6">
    <location>
        <begin position="290"/>
        <end position="565"/>
    </location>
</feature>
<dbReference type="PRINTS" id="PR00723">
    <property type="entry name" value="SUBTILISIN"/>
</dbReference>
<dbReference type="SUPFAM" id="SSF52743">
    <property type="entry name" value="Subtilisin-like"/>
    <property type="match status" value="1"/>
</dbReference>
<evidence type="ECO:0000256" key="3">
    <source>
        <dbReference type="ARBA" id="ARBA00022801"/>
    </source>
</evidence>
<evidence type="ECO:0000256" key="5">
    <source>
        <dbReference type="PROSITE-ProRule" id="PRU01240"/>
    </source>
</evidence>
<dbReference type="GO" id="GO:0006508">
    <property type="term" value="P:proteolysis"/>
    <property type="evidence" value="ECO:0007669"/>
    <property type="project" value="UniProtKB-KW"/>
</dbReference>
<keyword evidence="4 5" id="KW-0720">Serine protease</keyword>
<feature type="active site" description="Charge relay system" evidence="5">
    <location>
        <position position="347"/>
    </location>
</feature>
<dbReference type="STRING" id="478744.SAMN05444359_14216"/>
<name>A0A1H9P3U2_9BACT</name>
<dbReference type="InterPro" id="IPR050131">
    <property type="entry name" value="Peptidase_S8_subtilisin-like"/>
</dbReference>
<accession>A0A1H9P3U2</accession>
<dbReference type="InterPro" id="IPR000209">
    <property type="entry name" value="Peptidase_S8/S53_dom"/>
</dbReference>
<evidence type="ECO:0000313" key="7">
    <source>
        <dbReference type="EMBL" id="SER42781.1"/>
    </source>
</evidence>
<dbReference type="PANTHER" id="PTHR43806">
    <property type="entry name" value="PEPTIDASE S8"/>
    <property type="match status" value="1"/>
</dbReference>
<dbReference type="Gene3D" id="3.40.50.200">
    <property type="entry name" value="Peptidase S8/S53 domain"/>
    <property type="match status" value="1"/>
</dbReference>
<dbReference type="GO" id="GO:0004252">
    <property type="term" value="F:serine-type endopeptidase activity"/>
    <property type="evidence" value="ECO:0007669"/>
    <property type="project" value="UniProtKB-UniRule"/>
</dbReference>
<dbReference type="EMBL" id="FOFB01000042">
    <property type="protein sequence ID" value="SER42781.1"/>
    <property type="molecule type" value="Genomic_DNA"/>
</dbReference>
<gene>
    <name evidence="7" type="ORF">SAMN05444359_14216</name>
</gene>
<evidence type="ECO:0000256" key="4">
    <source>
        <dbReference type="ARBA" id="ARBA00022825"/>
    </source>
</evidence>
<dbReference type="PROSITE" id="PS51892">
    <property type="entry name" value="SUBTILASE"/>
    <property type="match status" value="1"/>
</dbReference>
<dbReference type="PANTHER" id="PTHR43806:SF11">
    <property type="entry name" value="CEREVISIN-RELATED"/>
    <property type="match status" value="1"/>
</dbReference>
<dbReference type="InterPro" id="IPR015500">
    <property type="entry name" value="Peptidase_S8_subtilisin-rel"/>
</dbReference>
<dbReference type="FunCoup" id="A0A1H9P3U2">
    <property type="interactions" value="138"/>
</dbReference>
<evidence type="ECO:0000256" key="1">
    <source>
        <dbReference type="ARBA" id="ARBA00011073"/>
    </source>
</evidence>
<sequence length="574" mass="62422">MFTIFTVQTTTLSSISVYCFDLGGNFNMCTHGLLCSLSPFCKRFGFAHCIACVRIRIRQDGINQLIMQRILLCCVLAFTLFSCQEELISPVEANGPEDVQTPLTKSEINKIVEEHLFATDDVFDWNETTNLVVWSAINLSENHASLGYQPAGYQNIEETIHEIDVTAGAWKTTRDELVNDLLEATERLTGEAISEEDLFVYEEDGVLPILDVKVLHPGIIEEFRTRPDVRYLEPSNYNAAEVDLRSGSGCSEAPSSNVNTSDYTTISPGAKMPWNYAYMNIPQAWARSQGDNIGIAIIDTGVYPTQSKLGSSFSSGWSTGRYISKYGTYEPSWWSSRTDGPNDQCGHGTQMAGLAAGPRTSSGSTVGVAYKANLVTYRATSDVIVNGSKEKKGVKNALVAIGNRSDVKIVSMSIGDVFSSGTVKDGIRYANNRGKLILCAAGTSLSWTSWWGVIFPANMSETTAVTGVRSGSPMQRCNTCHDGSKVDFVAVMQRSWDTDRTSLTLSRYNNTPGYVGGSSAATATTAGIAALVWATNPSQSRSQVLNRMKQAASIYPGRSGNFGWGIIDANQATQ</sequence>
<dbReference type="AlphaFoldDB" id="A0A1H9P3U2"/>
<dbReference type="Proteomes" id="UP000199021">
    <property type="component" value="Unassembled WGS sequence"/>
</dbReference>